<dbReference type="InterPro" id="IPR051405">
    <property type="entry name" value="phD/YefM_antitoxin"/>
</dbReference>
<reference evidence="3" key="1">
    <citation type="submission" date="2018-07" db="EMBL/GenBank/DDBJ databases">
        <authorList>
            <consortium name="Genoscope - CEA"/>
            <person name="William W."/>
        </authorList>
    </citation>
    <scope>NUCLEOTIDE SEQUENCE</scope>
    <source>
        <strain evidence="3">IK1</strain>
    </source>
</reference>
<dbReference type="InterPro" id="IPR036165">
    <property type="entry name" value="YefM-like_sf"/>
</dbReference>
<name>A0A653A9F5_UNCDX</name>
<proteinExistence type="inferred from homology"/>
<evidence type="ECO:0000256" key="2">
    <source>
        <dbReference type="RuleBase" id="RU362080"/>
    </source>
</evidence>
<dbReference type="EMBL" id="UPXX01000027">
    <property type="protein sequence ID" value="VBB44558.1"/>
    <property type="molecule type" value="Genomic_DNA"/>
</dbReference>
<comment type="similarity">
    <text evidence="1 2">Belongs to the phD/YefM antitoxin family.</text>
</comment>
<dbReference type="AlphaFoldDB" id="A0A653A9F5"/>
<evidence type="ECO:0000313" key="3">
    <source>
        <dbReference type="EMBL" id="VBB44558.1"/>
    </source>
</evidence>
<gene>
    <name evidence="3" type="primary">yefM</name>
    <name evidence="3" type="ORF">TRIP_B330662</name>
</gene>
<dbReference type="InterPro" id="IPR006442">
    <property type="entry name" value="Antitoxin_Phd/YefM"/>
</dbReference>
<accession>A0A653A9F5</accession>
<dbReference type="Pfam" id="PF02604">
    <property type="entry name" value="PhdYeFM_antitox"/>
    <property type="match status" value="1"/>
</dbReference>
<dbReference type="Gene3D" id="3.40.1620.10">
    <property type="entry name" value="YefM-like domain"/>
    <property type="match status" value="1"/>
</dbReference>
<dbReference type="PANTHER" id="PTHR33713">
    <property type="entry name" value="ANTITOXIN YAFN-RELATED"/>
    <property type="match status" value="1"/>
</dbReference>
<dbReference type="Gene3D" id="6.10.250.330">
    <property type="match status" value="1"/>
</dbReference>
<protein>
    <recommendedName>
        <fullName evidence="2">Antitoxin</fullName>
    </recommendedName>
</protein>
<comment type="function">
    <text evidence="2">Antitoxin component of a type II toxin-antitoxin (TA) system.</text>
</comment>
<sequence length="85" mass="9513">MKAVTYNNAKKNLKALIEEVCKDSEPAVIVSDRTKDKAVLISFEDYQAMEETAYLLSSPAHRAHLEKSLKQAQCGELIDFPAEDL</sequence>
<dbReference type="PANTHER" id="PTHR33713:SF6">
    <property type="entry name" value="ANTITOXIN YEFM"/>
    <property type="match status" value="1"/>
</dbReference>
<dbReference type="SUPFAM" id="SSF143120">
    <property type="entry name" value="YefM-like"/>
    <property type="match status" value="1"/>
</dbReference>
<dbReference type="NCBIfam" id="TIGR01552">
    <property type="entry name" value="phd_fam"/>
    <property type="match status" value="1"/>
</dbReference>
<evidence type="ECO:0000256" key="1">
    <source>
        <dbReference type="ARBA" id="ARBA00009981"/>
    </source>
</evidence>
<organism evidence="3">
    <name type="scientific">Uncultured Desulfatiglans sp</name>
    <dbReference type="NCBI Taxonomy" id="1748965"/>
    <lineage>
        <taxon>Bacteria</taxon>
        <taxon>Pseudomonadati</taxon>
        <taxon>Thermodesulfobacteriota</taxon>
        <taxon>Desulfobacteria</taxon>
        <taxon>Desulfatiglandales</taxon>
        <taxon>Desulfatiglandaceae</taxon>
        <taxon>Desulfatiglans</taxon>
        <taxon>environmental samples</taxon>
    </lineage>
</organism>